<accession>A0ABV5HX41</accession>
<protein>
    <submittedName>
        <fullName evidence="2">Uncharacterized protein</fullName>
    </submittedName>
</protein>
<keyword evidence="3" id="KW-1185">Reference proteome</keyword>
<dbReference type="Proteomes" id="UP001589670">
    <property type="component" value="Unassembled WGS sequence"/>
</dbReference>
<evidence type="ECO:0000313" key="2">
    <source>
        <dbReference type="EMBL" id="MFB9148982.1"/>
    </source>
</evidence>
<organism evidence="2 3">
    <name type="scientific">Roseovarius ramblicola</name>
    <dbReference type="NCBI Taxonomy" id="2022336"/>
    <lineage>
        <taxon>Bacteria</taxon>
        <taxon>Pseudomonadati</taxon>
        <taxon>Pseudomonadota</taxon>
        <taxon>Alphaproteobacteria</taxon>
        <taxon>Rhodobacterales</taxon>
        <taxon>Roseobacteraceae</taxon>
        <taxon>Roseovarius</taxon>
    </lineage>
</organism>
<dbReference type="EMBL" id="JBHMEC010000008">
    <property type="protein sequence ID" value="MFB9148982.1"/>
    <property type="molecule type" value="Genomic_DNA"/>
</dbReference>
<evidence type="ECO:0000313" key="3">
    <source>
        <dbReference type="Proteomes" id="UP001589670"/>
    </source>
</evidence>
<dbReference type="RefSeq" id="WP_377067425.1">
    <property type="nucleotide sequence ID" value="NZ_JBHMEC010000008.1"/>
</dbReference>
<name>A0ABV5HX41_9RHOB</name>
<gene>
    <name evidence="2" type="ORF">ACFFU4_04375</name>
</gene>
<evidence type="ECO:0000256" key="1">
    <source>
        <dbReference type="SAM" id="MobiDB-lite"/>
    </source>
</evidence>
<feature type="compositionally biased region" description="Basic and acidic residues" evidence="1">
    <location>
        <begin position="31"/>
        <end position="44"/>
    </location>
</feature>
<sequence length="201" mass="22226">MAHQPGIRAAHVTDQEPDQECDAQRRRHQQDHRQKAETDQRLAPHHGRDYSLGAACAAVHPQYFQVAQRQDRLGVIHLDQTVGAFGRPIARHRAIRDFDFPAIFFDGFLYGFQRAALGLGQRLGQVTGHNRVELRELIHHPHAIALVLADDVVLEIVDDSAIAEIAAQGAYPDALLLGVLGVILPALRDIVELCAGLRAEV</sequence>
<feature type="region of interest" description="Disordered" evidence="1">
    <location>
        <begin position="1"/>
        <end position="44"/>
    </location>
</feature>
<reference evidence="2 3" key="1">
    <citation type="submission" date="2024-09" db="EMBL/GenBank/DDBJ databases">
        <authorList>
            <person name="Sun Q."/>
            <person name="Mori K."/>
        </authorList>
    </citation>
    <scope>NUCLEOTIDE SEQUENCE [LARGE SCALE GENOMIC DNA]</scope>
    <source>
        <strain evidence="2 3">CECT 9424</strain>
    </source>
</reference>
<proteinExistence type="predicted"/>
<comment type="caution">
    <text evidence="2">The sequence shown here is derived from an EMBL/GenBank/DDBJ whole genome shotgun (WGS) entry which is preliminary data.</text>
</comment>